<dbReference type="OrthoDB" id="2507185at2759"/>
<protein>
    <submittedName>
        <fullName evidence="2">Uncharacterized protein</fullName>
    </submittedName>
</protein>
<evidence type="ECO:0000256" key="1">
    <source>
        <dbReference type="SAM" id="MobiDB-lite"/>
    </source>
</evidence>
<evidence type="ECO:0000313" key="3">
    <source>
        <dbReference type="Proteomes" id="UP000037035"/>
    </source>
</evidence>
<dbReference type="AlphaFoldDB" id="A0A0L6V1V5"/>
<feature type="region of interest" description="Disordered" evidence="1">
    <location>
        <begin position="164"/>
        <end position="284"/>
    </location>
</feature>
<name>A0A0L6V1V5_9BASI</name>
<dbReference type="EMBL" id="LAVV01007799">
    <property type="protein sequence ID" value="KNZ54748.1"/>
    <property type="molecule type" value="Genomic_DNA"/>
</dbReference>
<comment type="caution">
    <text evidence="2">The sequence shown here is derived from an EMBL/GenBank/DDBJ whole genome shotgun (WGS) entry which is preliminary data.</text>
</comment>
<feature type="compositionally biased region" description="Basic and acidic residues" evidence="1">
    <location>
        <begin position="251"/>
        <end position="284"/>
    </location>
</feature>
<feature type="region of interest" description="Disordered" evidence="1">
    <location>
        <begin position="478"/>
        <end position="503"/>
    </location>
</feature>
<accession>A0A0L6V1V5</accession>
<organism evidence="2 3">
    <name type="scientific">Puccinia sorghi</name>
    <dbReference type="NCBI Taxonomy" id="27349"/>
    <lineage>
        <taxon>Eukaryota</taxon>
        <taxon>Fungi</taxon>
        <taxon>Dikarya</taxon>
        <taxon>Basidiomycota</taxon>
        <taxon>Pucciniomycotina</taxon>
        <taxon>Pucciniomycetes</taxon>
        <taxon>Pucciniales</taxon>
        <taxon>Pucciniaceae</taxon>
        <taxon>Puccinia</taxon>
    </lineage>
</organism>
<feature type="compositionally biased region" description="Basic and acidic residues" evidence="1">
    <location>
        <begin position="169"/>
        <end position="180"/>
    </location>
</feature>
<feature type="region of interest" description="Disordered" evidence="1">
    <location>
        <begin position="74"/>
        <end position="118"/>
    </location>
</feature>
<feature type="compositionally biased region" description="Polar residues" evidence="1">
    <location>
        <begin position="86"/>
        <end position="95"/>
    </location>
</feature>
<reference evidence="2 3" key="1">
    <citation type="submission" date="2015-08" db="EMBL/GenBank/DDBJ databases">
        <title>Next Generation Sequencing and Analysis of the Genome of Puccinia sorghi L Schw, the Causal Agent of Maize Common Rust.</title>
        <authorList>
            <person name="Rochi L."/>
            <person name="Burguener G."/>
            <person name="Darino M."/>
            <person name="Turjanski A."/>
            <person name="Kreff E."/>
            <person name="Dieguez M.J."/>
            <person name="Sacco F."/>
        </authorList>
    </citation>
    <scope>NUCLEOTIDE SEQUENCE [LARGE SCALE GENOMIC DNA]</scope>
    <source>
        <strain evidence="2 3">RO10H11247</strain>
    </source>
</reference>
<feature type="compositionally biased region" description="Low complexity" evidence="1">
    <location>
        <begin position="203"/>
        <end position="239"/>
    </location>
</feature>
<dbReference type="STRING" id="27349.A0A0L6V1V5"/>
<keyword evidence="3" id="KW-1185">Reference proteome</keyword>
<proteinExistence type="predicted"/>
<sequence>MQALKNNVKGGRLYAGNLPVMLQKANYHSAYIIMRRINPRRTGDGQQETTTKPKQLQTLISFVMGGTAISTVGTHIDSQNRKKRSSQYPSTTKTIKSGCGGKWKSRPTRPHTQLNSEERKQAYELLKKFSGRKNFSLPVDLPPWSPPPKLDDINPDLIIIRDYGSSPADWDRPEKKEESIKPPTESNHNEKEWAKPPGPIHKNSSNQSSSNSFPATTTAITTATGSSSSASPETCGSPSEVPPKPSRGRNGHLDERIPNESNKKISADSPRDRSGVSIKGKEKVDSEIDWTGWEPHNYHNNAELERLQFQYLDRAKEFKRLSDFQRQHLSQARAACTDPKAAIPEDAEVMSDLAAVGSVDSLLLFTQSFLATELTRPTMTRTDQCSQWSSMIGFLDVAKSTTRRSGIQLTHAICLMYESLLLDRLVEADRPILLQKYSHETDTEKLLEGFKKFKRVMNYQEISKASWLSAEKMFERILSNSTPPPPPPTSSATPSSKESADRSYRNISLPKLKAKLSQMRLRGRNNTPRILSVDRPYRFCWPLDKTNLDSMADFVAFSRCALDEFLEANQAKIRFKLARFDDHRIIFPNSSTTPTSPPKHP</sequence>
<dbReference type="VEuPathDB" id="FungiDB:VP01_2868g4"/>
<dbReference type="Proteomes" id="UP000037035">
    <property type="component" value="Unassembled WGS sequence"/>
</dbReference>
<evidence type="ECO:0000313" key="2">
    <source>
        <dbReference type="EMBL" id="KNZ54748.1"/>
    </source>
</evidence>
<gene>
    <name evidence="2" type="ORF">VP01_2868g4</name>
</gene>